<dbReference type="RefSeq" id="WP_188621741.1">
    <property type="nucleotide sequence ID" value="NZ_BMJE01000007.1"/>
</dbReference>
<organism evidence="1 2">
    <name type="scientific">Flavobacterium suaedae</name>
    <dbReference type="NCBI Taxonomy" id="1767027"/>
    <lineage>
        <taxon>Bacteria</taxon>
        <taxon>Pseudomonadati</taxon>
        <taxon>Bacteroidota</taxon>
        <taxon>Flavobacteriia</taxon>
        <taxon>Flavobacteriales</taxon>
        <taxon>Flavobacteriaceae</taxon>
        <taxon>Flavobacterium</taxon>
    </lineage>
</organism>
<dbReference type="EMBL" id="BMJE01000007">
    <property type="protein sequence ID" value="GGB84695.1"/>
    <property type="molecule type" value="Genomic_DNA"/>
</dbReference>
<keyword evidence="1" id="KW-0255">Endonuclease</keyword>
<protein>
    <submittedName>
        <fullName evidence="1">Endonuclease V</fullName>
    </submittedName>
</protein>
<accession>A0ABQ1K649</accession>
<dbReference type="Gene3D" id="3.30.2170.10">
    <property type="entry name" value="archaeoglobus fulgidus dsm 4304 superfamily"/>
    <property type="match status" value="1"/>
</dbReference>
<name>A0ABQ1K649_9FLAO</name>
<dbReference type="Pfam" id="PF04493">
    <property type="entry name" value="Endonuclease_5"/>
    <property type="match status" value="1"/>
</dbReference>
<dbReference type="InterPro" id="IPR007581">
    <property type="entry name" value="Endonuclease-V"/>
</dbReference>
<keyword evidence="1" id="KW-0540">Nuclease</keyword>
<gene>
    <name evidence="1" type="ORF">GCM10007424_25930</name>
</gene>
<evidence type="ECO:0000313" key="1">
    <source>
        <dbReference type="EMBL" id="GGB84695.1"/>
    </source>
</evidence>
<keyword evidence="1" id="KW-0378">Hydrolase</keyword>
<reference evidence="2" key="1">
    <citation type="journal article" date="2019" name="Int. J. Syst. Evol. Microbiol.">
        <title>The Global Catalogue of Microorganisms (GCM) 10K type strain sequencing project: providing services to taxonomists for standard genome sequencing and annotation.</title>
        <authorList>
            <consortium name="The Broad Institute Genomics Platform"/>
            <consortium name="The Broad Institute Genome Sequencing Center for Infectious Disease"/>
            <person name="Wu L."/>
            <person name="Ma J."/>
        </authorList>
    </citation>
    <scope>NUCLEOTIDE SEQUENCE [LARGE SCALE GENOMIC DNA]</scope>
    <source>
        <strain evidence="2">CGMCC 1.15461</strain>
    </source>
</reference>
<comment type="caution">
    <text evidence="1">The sequence shown here is derived from an EMBL/GenBank/DDBJ whole genome shotgun (WGS) entry which is preliminary data.</text>
</comment>
<dbReference type="Proteomes" id="UP000615760">
    <property type="component" value="Unassembled WGS sequence"/>
</dbReference>
<dbReference type="GO" id="GO:0004519">
    <property type="term" value="F:endonuclease activity"/>
    <property type="evidence" value="ECO:0007669"/>
    <property type="project" value="UniProtKB-KW"/>
</dbReference>
<sequence length="167" mass="19271">MILAFDTYYYNEKAKTVCLLFDKWDAAEPKQVFTEIRDNANEYIPGEFYKKELPCITALLEKIDLTNIKYIVVDGYAILDDEGKYGLGGHLYNYLEEKIPVIGVGKTNFQTVEERKREVLRGESKNPLYVTAVGIDVDTAAEYIKQMYGKYRMPTLLKKLDTLTKEI</sequence>
<proteinExistence type="predicted"/>
<evidence type="ECO:0000313" key="2">
    <source>
        <dbReference type="Proteomes" id="UP000615760"/>
    </source>
</evidence>
<keyword evidence="2" id="KW-1185">Reference proteome</keyword>